<dbReference type="AlphaFoldDB" id="A0A1G4M8W2"/>
<dbReference type="Proteomes" id="UP000190831">
    <property type="component" value="Chromosome C"/>
</dbReference>
<dbReference type="OrthoDB" id="68090at2759"/>
<evidence type="ECO:0000256" key="2">
    <source>
        <dbReference type="SAM" id="MobiDB-lite"/>
    </source>
</evidence>
<comment type="similarity">
    <text evidence="1">Belongs to the proteasome inhibitor PI31 family.</text>
</comment>
<accession>A0A1G4M8W2</accession>
<reference evidence="4 5" key="1">
    <citation type="submission" date="2016-03" db="EMBL/GenBank/DDBJ databases">
        <authorList>
            <person name="Devillers H."/>
        </authorList>
    </citation>
    <scope>NUCLEOTIDE SEQUENCE [LARGE SCALE GENOMIC DNA]</scope>
    <source>
        <strain evidence="4">CBS 6772</strain>
    </source>
</reference>
<dbReference type="OMA" id="KCMISLC"/>
<name>A0A1G4M8W2_LACFM</name>
<organism evidence="4 5">
    <name type="scientific">Lachancea fermentati</name>
    <name type="common">Zygosaccharomyces fermentati</name>
    <dbReference type="NCBI Taxonomy" id="4955"/>
    <lineage>
        <taxon>Eukaryota</taxon>
        <taxon>Fungi</taxon>
        <taxon>Dikarya</taxon>
        <taxon>Ascomycota</taxon>
        <taxon>Saccharomycotina</taxon>
        <taxon>Saccharomycetes</taxon>
        <taxon>Saccharomycetales</taxon>
        <taxon>Saccharomycetaceae</taxon>
        <taxon>Lachancea</taxon>
    </lineage>
</organism>
<keyword evidence="5" id="KW-1185">Reference proteome</keyword>
<evidence type="ECO:0000256" key="1">
    <source>
        <dbReference type="ARBA" id="ARBA00006405"/>
    </source>
</evidence>
<sequence>MSNQTEEVNTRLDLVACLFVAYLEKAGLLNESSTIKYNERTRKHVEITAPADQAASVPVFGSNVSSFEIIFMDMGNGEKCMISLCSQEESLKQRIFNYRSDLFLDESKLEFPMQKHDAIQNFAAHVLPKLQSKFRLIQDSDLNGPSKDELEGEPRRLNSVQKEIEKLKFGAPPRQHTSDVRGRPSDMPEFEDEYEAQSFPGIPVTGEFGVPGLAAFPPQNTGYGDADLYPTGEKLPNLQDPRVPLTQRGEQKGGMIFDPFRGGGPSSNPLQRDPTHSKGPKPPFPGARFDDPFGRMSHQGGGPGFI</sequence>
<gene>
    <name evidence="4" type="ORF">LAFE_0C01156G</name>
</gene>
<feature type="region of interest" description="Disordered" evidence="2">
    <location>
        <begin position="249"/>
        <end position="306"/>
    </location>
</feature>
<feature type="domain" description="PI31 proteasome regulator C-terminal" evidence="3">
    <location>
        <begin position="223"/>
        <end position="295"/>
    </location>
</feature>
<evidence type="ECO:0000313" key="4">
    <source>
        <dbReference type="EMBL" id="SCW00302.1"/>
    </source>
</evidence>
<proteinExistence type="inferred from homology"/>
<protein>
    <submittedName>
        <fullName evidence="4">LAFE_0C01156g1_1</fullName>
    </submittedName>
</protein>
<evidence type="ECO:0000313" key="5">
    <source>
        <dbReference type="Proteomes" id="UP000190831"/>
    </source>
</evidence>
<dbReference type="InterPro" id="IPR013886">
    <property type="entry name" value="PI31_Prot_C"/>
</dbReference>
<dbReference type="STRING" id="4955.A0A1G4M8W2"/>
<evidence type="ECO:0000259" key="3">
    <source>
        <dbReference type="Pfam" id="PF08577"/>
    </source>
</evidence>
<dbReference type="EMBL" id="LT598485">
    <property type="protein sequence ID" value="SCW00302.1"/>
    <property type="molecule type" value="Genomic_DNA"/>
</dbReference>
<dbReference type="Pfam" id="PF08577">
    <property type="entry name" value="PI31_Prot_C"/>
    <property type="match status" value="1"/>
</dbReference>